<sequence>MEDQEKEPDADTLVKVILRIIGFGVALAALVYGMLVYKGTL</sequence>
<dbReference type="AlphaFoldDB" id="A0A1I1W1Q8"/>
<evidence type="ECO:0000313" key="2">
    <source>
        <dbReference type="EMBL" id="SFD89064.1"/>
    </source>
</evidence>
<keyword evidence="1" id="KW-1133">Transmembrane helix</keyword>
<proteinExistence type="predicted"/>
<accession>A0A1I1W1Q8</accession>
<dbReference type="STRING" id="662367.SAMN05216167_10892"/>
<name>A0A1I1W1Q8_9BACT</name>
<gene>
    <name evidence="2" type="ORF">SAMN05216167_10892</name>
</gene>
<dbReference type="RefSeq" id="WP_262507700.1">
    <property type="nucleotide sequence ID" value="NZ_FOLQ01000008.1"/>
</dbReference>
<dbReference type="EMBL" id="FOLQ01000008">
    <property type="protein sequence ID" value="SFD89064.1"/>
    <property type="molecule type" value="Genomic_DNA"/>
</dbReference>
<organism evidence="2 3">
    <name type="scientific">Spirosoma endophyticum</name>
    <dbReference type="NCBI Taxonomy" id="662367"/>
    <lineage>
        <taxon>Bacteria</taxon>
        <taxon>Pseudomonadati</taxon>
        <taxon>Bacteroidota</taxon>
        <taxon>Cytophagia</taxon>
        <taxon>Cytophagales</taxon>
        <taxon>Cytophagaceae</taxon>
        <taxon>Spirosoma</taxon>
    </lineage>
</organism>
<keyword evidence="1" id="KW-0812">Transmembrane</keyword>
<reference evidence="2 3" key="1">
    <citation type="submission" date="2016-10" db="EMBL/GenBank/DDBJ databases">
        <authorList>
            <person name="de Groot N.N."/>
        </authorList>
    </citation>
    <scope>NUCLEOTIDE SEQUENCE [LARGE SCALE GENOMIC DNA]</scope>
    <source>
        <strain evidence="2 3">DSM 26130</strain>
    </source>
</reference>
<keyword evidence="1" id="KW-0472">Membrane</keyword>
<evidence type="ECO:0000313" key="3">
    <source>
        <dbReference type="Proteomes" id="UP000198598"/>
    </source>
</evidence>
<feature type="transmembrane region" description="Helical" evidence="1">
    <location>
        <begin position="16"/>
        <end position="37"/>
    </location>
</feature>
<protein>
    <submittedName>
        <fullName evidence="2">Uncharacterized protein</fullName>
    </submittedName>
</protein>
<evidence type="ECO:0000256" key="1">
    <source>
        <dbReference type="SAM" id="Phobius"/>
    </source>
</evidence>
<keyword evidence="3" id="KW-1185">Reference proteome</keyword>
<dbReference type="Proteomes" id="UP000198598">
    <property type="component" value="Unassembled WGS sequence"/>
</dbReference>